<dbReference type="GO" id="GO:0005506">
    <property type="term" value="F:iron ion binding"/>
    <property type="evidence" value="ECO:0007669"/>
    <property type="project" value="UniProtKB-UniRule"/>
</dbReference>
<dbReference type="GO" id="GO:0009055">
    <property type="term" value="F:electron transfer activity"/>
    <property type="evidence" value="ECO:0007669"/>
    <property type="project" value="UniProtKB-UniRule"/>
</dbReference>
<dbReference type="GO" id="GO:0051538">
    <property type="term" value="F:3 iron, 4 sulfur cluster binding"/>
    <property type="evidence" value="ECO:0007669"/>
    <property type="project" value="UniProtKB-KW"/>
</dbReference>
<sequence>MNVLVDPDRCCSSGLCVLAVPSVFEEDEDCVVRLADPRPPQDTHQRVREAARRCPGRAITVLEDGVSRHTLMEE</sequence>
<comment type="caution">
    <text evidence="10">The sequence shown here is derived from an EMBL/GenBank/DDBJ whole genome shotgun (WGS) entry which is preliminary data.</text>
</comment>
<evidence type="ECO:0000256" key="5">
    <source>
        <dbReference type="ARBA" id="ARBA00023004"/>
    </source>
</evidence>
<evidence type="ECO:0000256" key="6">
    <source>
        <dbReference type="ARBA" id="ARBA00023014"/>
    </source>
</evidence>
<reference evidence="10" key="1">
    <citation type="submission" date="2023-03" db="EMBL/GenBank/DDBJ databases">
        <title>Actinoallomurus iriomotensis NBRC 103684.</title>
        <authorList>
            <person name="Ichikawa N."/>
            <person name="Sato H."/>
            <person name="Tonouchi N."/>
        </authorList>
    </citation>
    <scope>NUCLEOTIDE SEQUENCE</scope>
    <source>
        <strain evidence="10">NBRC 103684</strain>
    </source>
</reference>
<evidence type="ECO:0000256" key="7">
    <source>
        <dbReference type="ARBA" id="ARBA00023291"/>
    </source>
</evidence>
<protein>
    <recommendedName>
        <fullName evidence="8">Ferredoxin</fullName>
    </recommendedName>
</protein>
<dbReference type="PANTHER" id="PTHR36923">
    <property type="entry name" value="FERREDOXIN"/>
    <property type="match status" value="1"/>
</dbReference>
<evidence type="ECO:0000256" key="1">
    <source>
        <dbReference type="ARBA" id="ARBA00001927"/>
    </source>
</evidence>
<keyword evidence="7" id="KW-0003">3Fe-4S</keyword>
<dbReference type="PROSITE" id="PS51379">
    <property type="entry name" value="4FE4S_FER_2"/>
    <property type="match status" value="1"/>
</dbReference>
<dbReference type="Gene3D" id="3.30.70.20">
    <property type="match status" value="1"/>
</dbReference>
<dbReference type="InterPro" id="IPR051269">
    <property type="entry name" value="Fe-S_cluster_ET"/>
</dbReference>
<dbReference type="RefSeq" id="WP_285571686.1">
    <property type="nucleotide sequence ID" value="NZ_BSTK01000004.1"/>
</dbReference>
<evidence type="ECO:0000313" key="11">
    <source>
        <dbReference type="Proteomes" id="UP001165074"/>
    </source>
</evidence>
<proteinExistence type="predicted"/>
<keyword evidence="4 8" id="KW-0249">Electron transport</keyword>
<dbReference type="InterPro" id="IPR001080">
    <property type="entry name" value="3Fe4S_ferredoxin"/>
</dbReference>
<accession>A0A9W6VZV1</accession>
<dbReference type="Pfam" id="PF13459">
    <property type="entry name" value="Fer4_15"/>
    <property type="match status" value="1"/>
</dbReference>
<dbReference type="PANTHER" id="PTHR36923:SF3">
    <property type="entry name" value="FERREDOXIN"/>
    <property type="match status" value="1"/>
</dbReference>
<feature type="domain" description="4Fe-4S ferredoxin-type" evidence="9">
    <location>
        <begin position="1"/>
        <end position="29"/>
    </location>
</feature>
<dbReference type="InterPro" id="IPR017896">
    <property type="entry name" value="4Fe4S_Fe-S-bd"/>
</dbReference>
<gene>
    <name evidence="10" type="ORF">Airi02_030310</name>
</gene>
<keyword evidence="2 8" id="KW-0813">Transport</keyword>
<dbReference type="Proteomes" id="UP001165074">
    <property type="component" value="Unassembled WGS sequence"/>
</dbReference>
<evidence type="ECO:0000256" key="3">
    <source>
        <dbReference type="ARBA" id="ARBA00022723"/>
    </source>
</evidence>
<evidence type="ECO:0000259" key="9">
    <source>
        <dbReference type="PROSITE" id="PS51379"/>
    </source>
</evidence>
<dbReference type="PRINTS" id="PR00352">
    <property type="entry name" value="3FE4SFRDOXIN"/>
</dbReference>
<keyword evidence="5 8" id="KW-0408">Iron</keyword>
<dbReference type="AlphaFoldDB" id="A0A9W6VZV1"/>
<keyword evidence="6 8" id="KW-0411">Iron-sulfur</keyword>
<keyword evidence="3 8" id="KW-0479">Metal-binding</keyword>
<evidence type="ECO:0000256" key="8">
    <source>
        <dbReference type="RuleBase" id="RU368020"/>
    </source>
</evidence>
<dbReference type="SUPFAM" id="SSF54862">
    <property type="entry name" value="4Fe-4S ferredoxins"/>
    <property type="match status" value="1"/>
</dbReference>
<evidence type="ECO:0000256" key="4">
    <source>
        <dbReference type="ARBA" id="ARBA00022982"/>
    </source>
</evidence>
<evidence type="ECO:0000256" key="2">
    <source>
        <dbReference type="ARBA" id="ARBA00022448"/>
    </source>
</evidence>
<comment type="function">
    <text evidence="8">Ferredoxins are iron-sulfur proteins that transfer electrons in a wide variety of metabolic reactions.</text>
</comment>
<dbReference type="EMBL" id="BSTK01000004">
    <property type="protein sequence ID" value="GLY85102.1"/>
    <property type="molecule type" value="Genomic_DNA"/>
</dbReference>
<keyword evidence="11" id="KW-1185">Reference proteome</keyword>
<name>A0A9W6VZV1_9ACTN</name>
<evidence type="ECO:0000313" key="10">
    <source>
        <dbReference type="EMBL" id="GLY85102.1"/>
    </source>
</evidence>
<organism evidence="10 11">
    <name type="scientific">Actinoallomurus iriomotensis</name>
    <dbReference type="NCBI Taxonomy" id="478107"/>
    <lineage>
        <taxon>Bacteria</taxon>
        <taxon>Bacillati</taxon>
        <taxon>Actinomycetota</taxon>
        <taxon>Actinomycetes</taxon>
        <taxon>Streptosporangiales</taxon>
        <taxon>Thermomonosporaceae</taxon>
        <taxon>Actinoallomurus</taxon>
    </lineage>
</organism>
<comment type="cofactor">
    <cofactor evidence="1">
        <name>[3Fe-4S] cluster</name>
        <dbReference type="ChEBI" id="CHEBI:21137"/>
    </cofactor>
</comment>